<organism evidence="1 2">
    <name type="scientific">candidate division WOR-3 bacterium RBG_13_43_14</name>
    <dbReference type="NCBI Taxonomy" id="1802590"/>
    <lineage>
        <taxon>Bacteria</taxon>
        <taxon>Bacteria division WOR-3</taxon>
    </lineage>
</organism>
<dbReference type="Proteomes" id="UP000177025">
    <property type="component" value="Unassembled WGS sequence"/>
</dbReference>
<protein>
    <submittedName>
        <fullName evidence="1">Uncharacterized protein</fullName>
    </submittedName>
</protein>
<name>A0A1F4UA29_UNCW3</name>
<comment type="caution">
    <text evidence="1">The sequence shown here is derived from an EMBL/GenBank/DDBJ whole genome shotgun (WGS) entry which is preliminary data.</text>
</comment>
<proteinExistence type="predicted"/>
<gene>
    <name evidence="1" type="ORF">A2Y85_07155</name>
</gene>
<evidence type="ECO:0000313" key="2">
    <source>
        <dbReference type="Proteomes" id="UP000177025"/>
    </source>
</evidence>
<accession>A0A1F4UA29</accession>
<dbReference type="AlphaFoldDB" id="A0A1F4UA29"/>
<sequence>MYLRIEQLLDSLSNTLSVISPYVQPENINLQFGVIGPTGALLGGGSKEIHSIIEAIINSVEEYRGLIK</sequence>
<dbReference type="EMBL" id="MEUM01000093">
    <property type="protein sequence ID" value="OGC41826.1"/>
    <property type="molecule type" value="Genomic_DNA"/>
</dbReference>
<evidence type="ECO:0000313" key="1">
    <source>
        <dbReference type="EMBL" id="OGC41826.1"/>
    </source>
</evidence>
<reference evidence="1 2" key="1">
    <citation type="journal article" date="2016" name="Nat. Commun.">
        <title>Thousands of microbial genomes shed light on interconnected biogeochemical processes in an aquifer system.</title>
        <authorList>
            <person name="Anantharaman K."/>
            <person name="Brown C.T."/>
            <person name="Hug L.A."/>
            <person name="Sharon I."/>
            <person name="Castelle C.J."/>
            <person name="Probst A.J."/>
            <person name="Thomas B.C."/>
            <person name="Singh A."/>
            <person name="Wilkins M.J."/>
            <person name="Karaoz U."/>
            <person name="Brodie E.L."/>
            <person name="Williams K.H."/>
            <person name="Hubbard S.S."/>
            <person name="Banfield J.F."/>
        </authorList>
    </citation>
    <scope>NUCLEOTIDE SEQUENCE [LARGE SCALE GENOMIC DNA]</scope>
</reference>